<dbReference type="EMBL" id="CAJOBF010011865">
    <property type="protein sequence ID" value="CAF4311251.1"/>
    <property type="molecule type" value="Genomic_DNA"/>
</dbReference>
<comment type="caution">
    <text evidence="1">The sequence shown here is derived from an EMBL/GenBank/DDBJ whole genome shotgun (WGS) entry which is preliminary data.</text>
</comment>
<sequence length="385" mass="44649">MTFSSSISVIVKWEHQRREILVTEGDSVDKIDQTIFEAFGLQPYDNLYEYQVQFYHQQYKTFIYLYEKTSDEFQKLVHELSIRSANHTKGKEWCLMVVPKMAQVIPDDMDLGDVQTQTENESSHFQANTTQNSFLQNNTGKSFYSNRQQSDYLPIKDAQLIQTSIRFSVDLGNKQRFQYASDAITRKDDGKLSFGGCFLKGVRQETMLVKCEIHPTVDYQIFNDNDKLLWRIRRFALITPDSERIYYQHPPKTIIDAINLQKLNDKDPNSSTESSVISDSLVNSLTSDLEKEVSQMEYTRIKNQPLIPFIQSKFDVQSNCYILCRWQLDVPFPRRSLKRLNLSSNELHIDCVLLCGETEASYCISSMTTANPRKNTLPKVNEALI</sequence>
<protein>
    <submittedName>
        <fullName evidence="1">Uncharacterized protein</fullName>
    </submittedName>
</protein>
<dbReference type="Proteomes" id="UP000663842">
    <property type="component" value="Unassembled WGS sequence"/>
</dbReference>
<name>A0A820IFJ4_9BILA</name>
<evidence type="ECO:0000313" key="2">
    <source>
        <dbReference type="Proteomes" id="UP000663842"/>
    </source>
</evidence>
<dbReference type="AlphaFoldDB" id="A0A820IFJ4"/>
<proteinExistence type="predicted"/>
<accession>A0A820IFJ4</accession>
<gene>
    <name evidence="1" type="ORF">UXM345_LOCUS33953</name>
</gene>
<organism evidence="1 2">
    <name type="scientific">Rotaria magnacalcarata</name>
    <dbReference type="NCBI Taxonomy" id="392030"/>
    <lineage>
        <taxon>Eukaryota</taxon>
        <taxon>Metazoa</taxon>
        <taxon>Spiralia</taxon>
        <taxon>Gnathifera</taxon>
        <taxon>Rotifera</taxon>
        <taxon>Eurotatoria</taxon>
        <taxon>Bdelloidea</taxon>
        <taxon>Philodinida</taxon>
        <taxon>Philodinidae</taxon>
        <taxon>Rotaria</taxon>
    </lineage>
</organism>
<reference evidence="1" key="1">
    <citation type="submission" date="2021-02" db="EMBL/GenBank/DDBJ databases">
        <authorList>
            <person name="Nowell W R."/>
        </authorList>
    </citation>
    <scope>NUCLEOTIDE SEQUENCE</scope>
</reference>
<evidence type="ECO:0000313" key="1">
    <source>
        <dbReference type="EMBL" id="CAF4311251.1"/>
    </source>
</evidence>